<protein>
    <submittedName>
        <fullName evidence="1">Uncharacterized protein</fullName>
    </submittedName>
</protein>
<dbReference type="Proteomes" id="UP000255024">
    <property type="component" value="Unassembled WGS sequence"/>
</dbReference>
<evidence type="ECO:0000313" key="1">
    <source>
        <dbReference type="EMBL" id="STZ27486.1"/>
    </source>
</evidence>
<accession>A0A378RKB9</accession>
<name>A0A378RKB9_MYROD</name>
<gene>
    <name evidence="1" type="ORF">NCTC11179_01022</name>
</gene>
<dbReference type="AlphaFoldDB" id="A0A378RKB9"/>
<reference evidence="1 2" key="1">
    <citation type="submission" date="2018-06" db="EMBL/GenBank/DDBJ databases">
        <authorList>
            <consortium name="Pathogen Informatics"/>
            <person name="Doyle S."/>
        </authorList>
    </citation>
    <scope>NUCLEOTIDE SEQUENCE [LARGE SCALE GENOMIC DNA]</scope>
    <source>
        <strain evidence="1 2">NCTC11179</strain>
    </source>
</reference>
<keyword evidence="2" id="KW-1185">Reference proteome</keyword>
<proteinExistence type="predicted"/>
<dbReference type="RefSeq" id="WP_115090413.1">
    <property type="nucleotide sequence ID" value="NZ_CP068107.1"/>
</dbReference>
<sequence length="187" mass="21688">MKRNLLLLVSFVVLSSFTWQDTFKDRMRTAVTPYVEAELGIDLKKKENILTIVGIDTLTEKNRLYIKGQDLLEELQVGYLPFIELQRHAVNQYMLLYKIHPVANVRTEIDKAVREYSEIEAKAAPLIKELEEVIAKEKTADDKQFVAYKVSALLHIRNQDRIIKTDTLGIIVSKDLQVIKRKDFIKN</sequence>
<organism evidence="1 2">
    <name type="scientific">Myroides odoratus</name>
    <name type="common">Flavobacterium odoratum</name>
    <dbReference type="NCBI Taxonomy" id="256"/>
    <lineage>
        <taxon>Bacteria</taxon>
        <taxon>Pseudomonadati</taxon>
        <taxon>Bacteroidota</taxon>
        <taxon>Flavobacteriia</taxon>
        <taxon>Flavobacteriales</taxon>
        <taxon>Flavobacteriaceae</taxon>
        <taxon>Myroides</taxon>
    </lineage>
</organism>
<evidence type="ECO:0000313" key="2">
    <source>
        <dbReference type="Proteomes" id="UP000255024"/>
    </source>
</evidence>
<dbReference type="EMBL" id="UGQL01000001">
    <property type="protein sequence ID" value="STZ27486.1"/>
    <property type="molecule type" value="Genomic_DNA"/>
</dbReference>